<keyword evidence="2" id="KW-0805">Transcription regulation</keyword>
<dbReference type="GO" id="GO:0003700">
    <property type="term" value="F:DNA-binding transcription factor activity"/>
    <property type="evidence" value="ECO:0007669"/>
    <property type="project" value="InterPro"/>
</dbReference>
<dbReference type="OrthoDB" id="9076738at2"/>
<sequence>MNETFDNLKPWRILEAIYRRKSITLASVELDISLSNASKLIGKLEKSLGTQLLKRKSRPIELTEYAIKLTPLIRDMILVADRLESVAKQLKVGRSTQTIVFSLSTTSIAPHVLRFINEFKAEYPGIEVELRTGLSHLDIKDGKADVVQMSYKPDYTELTKLPCGRCFNFMVASPVYLEKYGVPKTIDELVRHKLIFRRKDFYPECHALINRDKVFDLDRMELFTVDANGKKHIERKFSVDESSGFKKIYSSDYSSFASVMTAEGISVDLPASFIQDKLSEGTLVPVLPGWHREPWRKFIIFPAKTPEDSAVSIFAHWYQKRELEDSEKRWKTVFRKFGIPITD</sequence>
<dbReference type="Gene3D" id="3.40.190.290">
    <property type="match status" value="1"/>
</dbReference>
<dbReference type="GO" id="GO:0043565">
    <property type="term" value="F:sequence-specific DNA binding"/>
    <property type="evidence" value="ECO:0007669"/>
    <property type="project" value="TreeGrafter"/>
</dbReference>
<evidence type="ECO:0000313" key="6">
    <source>
        <dbReference type="EMBL" id="MVX56423.1"/>
    </source>
</evidence>
<dbReference type="Gene3D" id="1.10.10.10">
    <property type="entry name" value="Winged helix-like DNA-binding domain superfamily/Winged helix DNA-binding domain"/>
    <property type="match status" value="1"/>
</dbReference>
<comment type="similarity">
    <text evidence="1">Belongs to the LysR transcriptional regulatory family.</text>
</comment>
<dbReference type="InterPro" id="IPR036388">
    <property type="entry name" value="WH-like_DNA-bd_sf"/>
</dbReference>
<dbReference type="Pfam" id="PF00126">
    <property type="entry name" value="HTH_1"/>
    <property type="match status" value="1"/>
</dbReference>
<dbReference type="InterPro" id="IPR005119">
    <property type="entry name" value="LysR_subst-bd"/>
</dbReference>
<gene>
    <name evidence="6" type="ORF">E5987_04275</name>
</gene>
<organism evidence="6 7">
    <name type="scientific">Parasutterella muris</name>
    <dbReference type="NCBI Taxonomy" id="2565572"/>
    <lineage>
        <taxon>Bacteria</taxon>
        <taxon>Pseudomonadati</taxon>
        <taxon>Pseudomonadota</taxon>
        <taxon>Betaproteobacteria</taxon>
        <taxon>Burkholderiales</taxon>
        <taxon>Sutterellaceae</taxon>
        <taxon>Parasutterella</taxon>
    </lineage>
</organism>
<evidence type="ECO:0000256" key="4">
    <source>
        <dbReference type="ARBA" id="ARBA00023163"/>
    </source>
</evidence>
<dbReference type="InterPro" id="IPR000847">
    <property type="entry name" value="LysR_HTH_N"/>
</dbReference>
<dbReference type="GO" id="GO:0006351">
    <property type="term" value="P:DNA-templated transcription"/>
    <property type="evidence" value="ECO:0007669"/>
    <property type="project" value="TreeGrafter"/>
</dbReference>
<dbReference type="PROSITE" id="PS50931">
    <property type="entry name" value="HTH_LYSR"/>
    <property type="match status" value="1"/>
</dbReference>
<keyword evidence="4" id="KW-0804">Transcription</keyword>
<dbReference type="PANTHER" id="PTHR30537">
    <property type="entry name" value="HTH-TYPE TRANSCRIPTIONAL REGULATOR"/>
    <property type="match status" value="1"/>
</dbReference>
<accession>A0A6L6YI82</accession>
<dbReference type="PANTHER" id="PTHR30537:SF74">
    <property type="entry name" value="HTH-TYPE TRANSCRIPTIONAL REGULATOR TRPI"/>
    <property type="match status" value="1"/>
</dbReference>
<dbReference type="InterPro" id="IPR058163">
    <property type="entry name" value="LysR-type_TF_proteobact-type"/>
</dbReference>
<dbReference type="RefSeq" id="WP_160334858.1">
    <property type="nucleotide sequence ID" value="NZ_WSRP01000010.1"/>
</dbReference>
<dbReference type="Proteomes" id="UP000472580">
    <property type="component" value="Unassembled WGS sequence"/>
</dbReference>
<keyword evidence="3" id="KW-0238">DNA-binding</keyword>
<evidence type="ECO:0000256" key="3">
    <source>
        <dbReference type="ARBA" id="ARBA00023125"/>
    </source>
</evidence>
<dbReference type="InterPro" id="IPR036390">
    <property type="entry name" value="WH_DNA-bd_sf"/>
</dbReference>
<keyword evidence="7" id="KW-1185">Reference proteome</keyword>
<evidence type="ECO:0000256" key="2">
    <source>
        <dbReference type="ARBA" id="ARBA00023015"/>
    </source>
</evidence>
<dbReference type="AlphaFoldDB" id="A0A6L6YI82"/>
<dbReference type="Pfam" id="PF03466">
    <property type="entry name" value="LysR_substrate"/>
    <property type="match status" value="1"/>
</dbReference>
<protein>
    <submittedName>
        <fullName evidence="6">LysR family transcriptional regulator</fullName>
    </submittedName>
</protein>
<comment type="caution">
    <text evidence="6">The sequence shown here is derived from an EMBL/GenBank/DDBJ whole genome shotgun (WGS) entry which is preliminary data.</text>
</comment>
<dbReference type="SUPFAM" id="SSF53850">
    <property type="entry name" value="Periplasmic binding protein-like II"/>
    <property type="match status" value="1"/>
</dbReference>
<evidence type="ECO:0000259" key="5">
    <source>
        <dbReference type="PROSITE" id="PS50931"/>
    </source>
</evidence>
<proteinExistence type="inferred from homology"/>
<name>A0A6L6YI82_9BURK</name>
<feature type="domain" description="HTH lysR-type" evidence="5">
    <location>
        <begin position="6"/>
        <end position="63"/>
    </location>
</feature>
<dbReference type="SUPFAM" id="SSF46785">
    <property type="entry name" value="Winged helix' DNA-binding domain"/>
    <property type="match status" value="1"/>
</dbReference>
<evidence type="ECO:0000313" key="7">
    <source>
        <dbReference type="Proteomes" id="UP000472580"/>
    </source>
</evidence>
<dbReference type="EMBL" id="WSRP01000010">
    <property type="protein sequence ID" value="MVX56423.1"/>
    <property type="molecule type" value="Genomic_DNA"/>
</dbReference>
<reference evidence="6 7" key="1">
    <citation type="submission" date="2019-12" db="EMBL/GenBank/DDBJ databases">
        <title>Microbes associate with the intestines of laboratory mice.</title>
        <authorList>
            <person name="Navarre W."/>
            <person name="Wong E."/>
        </authorList>
    </citation>
    <scope>NUCLEOTIDE SEQUENCE [LARGE SCALE GENOMIC DNA]</scope>
    <source>
        <strain evidence="6 7">NM82_D38</strain>
    </source>
</reference>
<evidence type="ECO:0000256" key="1">
    <source>
        <dbReference type="ARBA" id="ARBA00009437"/>
    </source>
</evidence>